<name>A0A0H1BDT7_9EURO</name>
<feature type="non-terminal residue" evidence="1">
    <location>
        <position position="1"/>
    </location>
</feature>
<proteinExistence type="predicted"/>
<dbReference type="EMBL" id="LDEV01002835">
    <property type="protein sequence ID" value="KLJ07351.1"/>
    <property type="molecule type" value="Genomic_DNA"/>
</dbReference>
<sequence>KNFKLFSNYNSVNTLKLSLFNSSNSHRDIIKKISSVYNLYLINIKLTQIKMKFLFKSLYKTIIF</sequence>
<gene>
    <name evidence="1" type="ORF">EMPG_10012</name>
</gene>
<dbReference type="AlphaFoldDB" id="A0A0H1BDT7"/>
<protein>
    <submittedName>
        <fullName evidence="1">Uncharacterized protein</fullName>
    </submittedName>
</protein>
<evidence type="ECO:0000313" key="2">
    <source>
        <dbReference type="Proteomes" id="UP000053573"/>
    </source>
</evidence>
<dbReference type="Proteomes" id="UP000053573">
    <property type="component" value="Unassembled WGS sequence"/>
</dbReference>
<comment type="caution">
    <text evidence="1">The sequence shown here is derived from an EMBL/GenBank/DDBJ whole genome shotgun (WGS) entry which is preliminary data.</text>
</comment>
<feature type="non-terminal residue" evidence="1">
    <location>
        <position position="64"/>
    </location>
</feature>
<keyword evidence="2" id="KW-1185">Reference proteome</keyword>
<reference evidence="2" key="1">
    <citation type="journal article" date="2015" name="PLoS Genet.">
        <title>The dynamic genome and transcriptome of the human fungal pathogen Blastomyces and close relative Emmonsia.</title>
        <authorList>
            <person name="Munoz J.F."/>
            <person name="Gauthier G.M."/>
            <person name="Desjardins C.A."/>
            <person name="Gallo J.E."/>
            <person name="Holder J."/>
            <person name="Sullivan T.D."/>
            <person name="Marty A.J."/>
            <person name="Carmen J.C."/>
            <person name="Chen Z."/>
            <person name="Ding L."/>
            <person name="Gujja S."/>
            <person name="Magrini V."/>
            <person name="Misas E."/>
            <person name="Mitreva M."/>
            <person name="Priest M."/>
            <person name="Saif S."/>
            <person name="Whiston E.A."/>
            <person name="Young S."/>
            <person name="Zeng Q."/>
            <person name="Goldman W.E."/>
            <person name="Mardis E.R."/>
            <person name="Taylor J.W."/>
            <person name="McEwen J.G."/>
            <person name="Clay O.K."/>
            <person name="Klein B.S."/>
            <person name="Cuomo C.A."/>
        </authorList>
    </citation>
    <scope>NUCLEOTIDE SEQUENCE [LARGE SCALE GENOMIC DNA]</scope>
    <source>
        <strain evidence="2">UAMH 139</strain>
    </source>
</reference>
<evidence type="ECO:0000313" key="1">
    <source>
        <dbReference type="EMBL" id="KLJ07351.1"/>
    </source>
</evidence>
<accession>A0A0H1BDT7</accession>
<organism evidence="1 2">
    <name type="scientific">Blastomyces silverae</name>
    <dbReference type="NCBI Taxonomy" id="2060906"/>
    <lineage>
        <taxon>Eukaryota</taxon>
        <taxon>Fungi</taxon>
        <taxon>Dikarya</taxon>
        <taxon>Ascomycota</taxon>
        <taxon>Pezizomycotina</taxon>
        <taxon>Eurotiomycetes</taxon>
        <taxon>Eurotiomycetidae</taxon>
        <taxon>Onygenales</taxon>
        <taxon>Ajellomycetaceae</taxon>
        <taxon>Blastomyces</taxon>
    </lineage>
</organism>